<dbReference type="RefSeq" id="WP_386754666.1">
    <property type="nucleotide sequence ID" value="NZ_JBHSNM010000002.1"/>
</dbReference>
<dbReference type="EMBL" id="JBHSNM010000002">
    <property type="protein sequence ID" value="MFC5570308.1"/>
    <property type="molecule type" value="Genomic_DNA"/>
</dbReference>
<evidence type="ECO:0000313" key="2">
    <source>
        <dbReference type="Proteomes" id="UP001596036"/>
    </source>
</evidence>
<protein>
    <submittedName>
        <fullName evidence="1">DUF4286 family protein</fullName>
    </submittedName>
</protein>
<dbReference type="InterPro" id="IPR025563">
    <property type="entry name" value="DUF4286"/>
</dbReference>
<name>A0ABW0SMH1_9GAMM</name>
<organism evidence="1 2">
    <name type="scientific">Lysobacter yangpyeongensis</name>
    <dbReference type="NCBI Taxonomy" id="346182"/>
    <lineage>
        <taxon>Bacteria</taxon>
        <taxon>Pseudomonadati</taxon>
        <taxon>Pseudomonadota</taxon>
        <taxon>Gammaproteobacteria</taxon>
        <taxon>Lysobacterales</taxon>
        <taxon>Lysobacteraceae</taxon>
        <taxon>Lysobacter</taxon>
    </lineage>
</organism>
<gene>
    <name evidence="1" type="ORF">ACFPN1_09590</name>
</gene>
<reference evidence="2" key="1">
    <citation type="journal article" date="2019" name="Int. J. Syst. Evol. Microbiol.">
        <title>The Global Catalogue of Microorganisms (GCM) 10K type strain sequencing project: providing services to taxonomists for standard genome sequencing and annotation.</title>
        <authorList>
            <consortium name="The Broad Institute Genomics Platform"/>
            <consortium name="The Broad Institute Genome Sequencing Center for Infectious Disease"/>
            <person name="Wu L."/>
            <person name="Ma J."/>
        </authorList>
    </citation>
    <scope>NUCLEOTIDE SEQUENCE [LARGE SCALE GENOMIC DNA]</scope>
    <source>
        <strain evidence="2">KACC 11407</strain>
    </source>
</reference>
<accession>A0ABW0SMH1</accession>
<proteinExistence type="predicted"/>
<keyword evidence="2" id="KW-1185">Reference proteome</keyword>
<dbReference type="Pfam" id="PF14114">
    <property type="entry name" value="DUF4286"/>
    <property type="match status" value="1"/>
</dbReference>
<sequence>MSGVPGGVVYEVNLDLDAAIRGEYLRWLAGHVAEICALPGFLDARILEVTDPPPAPGRASLSVQYRLTGPQALGIYLAEHAPRLRAEGIARFGDRFAASRRVLATLPDDPAGAG</sequence>
<dbReference type="Proteomes" id="UP001596036">
    <property type="component" value="Unassembled WGS sequence"/>
</dbReference>
<evidence type="ECO:0000313" key="1">
    <source>
        <dbReference type="EMBL" id="MFC5570308.1"/>
    </source>
</evidence>
<comment type="caution">
    <text evidence="1">The sequence shown here is derived from an EMBL/GenBank/DDBJ whole genome shotgun (WGS) entry which is preliminary data.</text>
</comment>